<dbReference type="Gene3D" id="3.30.830.10">
    <property type="entry name" value="Metalloenzyme, LuxS/M16 peptidase-like"/>
    <property type="match status" value="1"/>
</dbReference>
<dbReference type="InterPro" id="IPR011765">
    <property type="entry name" value="Pept_M16_N"/>
</dbReference>
<feature type="domain" description="Peptidase M16 N-terminal" evidence="1">
    <location>
        <begin position="8"/>
        <end position="98"/>
    </location>
</feature>
<dbReference type="EMBL" id="AUZY01009495">
    <property type="protein sequence ID" value="EQD41840.1"/>
    <property type="molecule type" value="Genomic_DNA"/>
</dbReference>
<dbReference type="Pfam" id="PF00675">
    <property type="entry name" value="Peptidase_M16"/>
    <property type="match status" value="1"/>
</dbReference>
<feature type="non-terminal residue" evidence="2">
    <location>
        <position position="105"/>
    </location>
</feature>
<reference evidence="2" key="2">
    <citation type="journal article" date="2014" name="ISME J.">
        <title>Microbial stratification in low pH oxic and suboxic macroscopic growths along an acid mine drainage.</title>
        <authorList>
            <person name="Mendez-Garcia C."/>
            <person name="Mesa V."/>
            <person name="Sprenger R.R."/>
            <person name="Richter M."/>
            <person name="Diez M.S."/>
            <person name="Solano J."/>
            <person name="Bargiela R."/>
            <person name="Golyshina O.V."/>
            <person name="Manteca A."/>
            <person name="Ramos J.L."/>
            <person name="Gallego J.R."/>
            <person name="Llorente I."/>
            <person name="Martins Dos Santos V.A."/>
            <person name="Jensen O.N."/>
            <person name="Pelaez A.I."/>
            <person name="Sanchez J."/>
            <person name="Ferrer M."/>
        </authorList>
    </citation>
    <scope>NUCLEOTIDE SEQUENCE</scope>
</reference>
<proteinExistence type="predicted"/>
<sequence length="105" mass="11020">MAATWITEGGTARDPPGEEGMSMALAQLLLAGTRSLDKRTFARALDECAGSLGCEPSWEALEVHATGPAGSEARLLGLMAEVVSAPRLDAGELARVIRQQEEALL</sequence>
<reference evidence="2" key="1">
    <citation type="submission" date="2013-08" db="EMBL/GenBank/DDBJ databases">
        <authorList>
            <person name="Mendez C."/>
            <person name="Richter M."/>
            <person name="Ferrer M."/>
            <person name="Sanchez J."/>
        </authorList>
    </citation>
    <scope>NUCLEOTIDE SEQUENCE</scope>
</reference>
<comment type="caution">
    <text evidence="2">The sequence shown here is derived from an EMBL/GenBank/DDBJ whole genome shotgun (WGS) entry which is preliminary data.</text>
</comment>
<protein>
    <submittedName>
        <fullName evidence="2">Peptidase M16 domain-containing protein</fullName>
    </submittedName>
</protein>
<dbReference type="GO" id="GO:0046872">
    <property type="term" value="F:metal ion binding"/>
    <property type="evidence" value="ECO:0007669"/>
    <property type="project" value="InterPro"/>
</dbReference>
<evidence type="ECO:0000313" key="2">
    <source>
        <dbReference type="EMBL" id="EQD41840.1"/>
    </source>
</evidence>
<name>T1AIL4_9ZZZZ</name>
<evidence type="ECO:0000259" key="1">
    <source>
        <dbReference type="Pfam" id="PF00675"/>
    </source>
</evidence>
<organism evidence="2">
    <name type="scientific">mine drainage metagenome</name>
    <dbReference type="NCBI Taxonomy" id="410659"/>
    <lineage>
        <taxon>unclassified sequences</taxon>
        <taxon>metagenomes</taxon>
        <taxon>ecological metagenomes</taxon>
    </lineage>
</organism>
<dbReference type="SUPFAM" id="SSF63411">
    <property type="entry name" value="LuxS/MPP-like metallohydrolase"/>
    <property type="match status" value="1"/>
</dbReference>
<dbReference type="AlphaFoldDB" id="T1AIL4"/>
<accession>T1AIL4</accession>
<dbReference type="InterPro" id="IPR011249">
    <property type="entry name" value="Metalloenz_LuxS/M16"/>
</dbReference>
<gene>
    <name evidence="2" type="ORF">B1B_14349</name>
</gene>